<organism evidence="1">
    <name type="scientific">marine sediment metagenome</name>
    <dbReference type="NCBI Taxonomy" id="412755"/>
    <lineage>
        <taxon>unclassified sequences</taxon>
        <taxon>metagenomes</taxon>
        <taxon>ecological metagenomes</taxon>
    </lineage>
</organism>
<evidence type="ECO:0000313" key="1">
    <source>
        <dbReference type="EMBL" id="GAF98654.1"/>
    </source>
</evidence>
<gene>
    <name evidence="1" type="ORF">S01H1_24892</name>
</gene>
<accession>X0TZC9</accession>
<name>X0TZC9_9ZZZZ</name>
<comment type="caution">
    <text evidence="1">The sequence shown here is derived from an EMBL/GenBank/DDBJ whole genome shotgun (WGS) entry which is preliminary data.</text>
</comment>
<reference evidence="1" key="1">
    <citation type="journal article" date="2014" name="Front. Microbiol.">
        <title>High frequency of phylogenetically diverse reductive dehalogenase-homologous genes in deep subseafloor sedimentary metagenomes.</title>
        <authorList>
            <person name="Kawai M."/>
            <person name="Futagami T."/>
            <person name="Toyoda A."/>
            <person name="Takaki Y."/>
            <person name="Nishi S."/>
            <person name="Hori S."/>
            <person name="Arai W."/>
            <person name="Tsubouchi T."/>
            <person name="Morono Y."/>
            <person name="Uchiyama I."/>
            <person name="Ito T."/>
            <person name="Fujiyama A."/>
            <person name="Inagaki F."/>
            <person name="Takami H."/>
        </authorList>
    </citation>
    <scope>NUCLEOTIDE SEQUENCE</scope>
    <source>
        <strain evidence="1">Expedition CK06-06</strain>
    </source>
</reference>
<sequence>MVALLRFLDGKSMKSASQKRLIPKDEVDYTIEKMPQIVKKLRKLSPFVEK</sequence>
<dbReference type="AlphaFoldDB" id="X0TZC9"/>
<protein>
    <submittedName>
        <fullName evidence="1">Uncharacterized protein</fullName>
    </submittedName>
</protein>
<proteinExistence type="predicted"/>
<dbReference type="EMBL" id="BARS01014992">
    <property type="protein sequence ID" value="GAF98654.1"/>
    <property type="molecule type" value="Genomic_DNA"/>
</dbReference>